<dbReference type="InterPro" id="IPR029044">
    <property type="entry name" value="Nucleotide-diphossugar_trans"/>
</dbReference>
<keyword evidence="3 6" id="KW-0808">Transferase</keyword>
<dbReference type="PANTHER" id="PTHR43630:SF1">
    <property type="entry name" value="POLY-BETA-1,6-N-ACETYL-D-GLUCOSAMINE SYNTHASE"/>
    <property type="match status" value="1"/>
</dbReference>
<dbReference type="EMBL" id="FNAV01000025">
    <property type="protein sequence ID" value="SDF50275.1"/>
    <property type="molecule type" value="Genomic_DNA"/>
</dbReference>
<keyword evidence="7" id="KW-1185">Reference proteome</keyword>
<dbReference type="OrthoDB" id="9766971at2"/>
<evidence type="ECO:0000259" key="5">
    <source>
        <dbReference type="Pfam" id="PF00535"/>
    </source>
</evidence>
<feature type="transmembrane region" description="Helical" evidence="4">
    <location>
        <begin position="339"/>
        <end position="360"/>
    </location>
</feature>
<feature type="domain" description="Glycosyltransferase 2-like" evidence="5">
    <location>
        <begin position="47"/>
        <end position="208"/>
    </location>
</feature>
<dbReference type="Gene3D" id="3.90.550.10">
    <property type="entry name" value="Spore Coat Polysaccharide Biosynthesis Protein SpsA, Chain A"/>
    <property type="match status" value="1"/>
</dbReference>
<keyword evidence="2" id="KW-0328">Glycosyltransferase</keyword>
<feature type="transmembrane region" description="Helical" evidence="4">
    <location>
        <begin position="289"/>
        <end position="308"/>
    </location>
</feature>
<dbReference type="InterPro" id="IPR001173">
    <property type="entry name" value="Glyco_trans_2-like"/>
</dbReference>
<dbReference type="Proteomes" id="UP000198994">
    <property type="component" value="Unassembled WGS sequence"/>
</dbReference>
<accession>A0A1G7LLB9</accession>
<dbReference type="STRING" id="282683.SAMN04488105_1253"/>
<dbReference type="PANTHER" id="PTHR43630">
    <property type="entry name" value="POLY-BETA-1,6-N-ACETYL-D-GLUCOSAMINE SYNTHASE"/>
    <property type="match status" value="1"/>
</dbReference>
<keyword evidence="4" id="KW-0472">Membrane</keyword>
<gene>
    <name evidence="6" type="ORF">SAMN04488105_1253</name>
</gene>
<keyword evidence="4" id="KW-1133">Transmembrane helix</keyword>
<sequence length="374" mass="40549">MILATSFALLLCVLIVIYPYAIYPLILKLLPKRPVARDPAHRCSATLVFCAYNEGAAMPEKLRNIEGLKRRYPELEVLAFDDGSADDTAAQILARPDLVTLVQGGGRSGKANGMKRLAAMASGDIMIFTDANVLLDEDAIDNLMAWYADPEVGGICGTLQYLGSEDSTTASVGGLYWRLEERIKTRESCTGNVMGADGSIFSLRRTLYPDFPDTVLDDLTVSMAAVFAGKRLLKVDDVIAYERLVAARGEEFSRKVRIAARAYHTHMYLRPQLASMATVDKFKYVSRKLVRWFGGFFLILGALVAVILSALISPLLGGAAVAVLGLAILLGPKVEKGPVAAVAEIVLALIATLMGVLRAMRGQTFVTWSPAKSR</sequence>
<feature type="transmembrane region" description="Helical" evidence="4">
    <location>
        <begin position="6"/>
        <end position="27"/>
    </location>
</feature>
<evidence type="ECO:0000313" key="7">
    <source>
        <dbReference type="Proteomes" id="UP000198994"/>
    </source>
</evidence>
<evidence type="ECO:0000256" key="3">
    <source>
        <dbReference type="ARBA" id="ARBA00022679"/>
    </source>
</evidence>
<evidence type="ECO:0000256" key="1">
    <source>
        <dbReference type="ARBA" id="ARBA00006739"/>
    </source>
</evidence>
<evidence type="ECO:0000313" key="6">
    <source>
        <dbReference type="EMBL" id="SDF50275.1"/>
    </source>
</evidence>
<dbReference type="AlphaFoldDB" id="A0A1G7LLB9"/>
<comment type="similarity">
    <text evidence="1">Belongs to the glycosyltransferase 2 family.</text>
</comment>
<feature type="transmembrane region" description="Helical" evidence="4">
    <location>
        <begin position="314"/>
        <end position="332"/>
    </location>
</feature>
<keyword evidence="4" id="KW-0812">Transmembrane</keyword>
<reference evidence="7" key="1">
    <citation type="submission" date="2016-10" db="EMBL/GenBank/DDBJ databases">
        <authorList>
            <person name="Varghese N."/>
            <person name="Submissions S."/>
        </authorList>
    </citation>
    <scope>NUCLEOTIDE SEQUENCE [LARGE SCALE GENOMIC DNA]</scope>
    <source>
        <strain evidence="7">DSM 10146</strain>
    </source>
</reference>
<name>A0A1G7LLB9_9RHOB</name>
<protein>
    <submittedName>
        <fullName evidence="6">Glycosyltransferase, catalytic subunit of cellulose synthase and poly-beta-1,6-N-acetylglucosamine synthase</fullName>
    </submittedName>
</protein>
<dbReference type="GO" id="GO:0016757">
    <property type="term" value="F:glycosyltransferase activity"/>
    <property type="evidence" value="ECO:0007669"/>
    <property type="project" value="UniProtKB-KW"/>
</dbReference>
<dbReference type="RefSeq" id="WP_089963715.1">
    <property type="nucleotide sequence ID" value="NZ_FNAV01000025.1"/>
</dbReference>
<dbReference type="SUPFAM" id="SSF53448">
    <property type="entry name" value="Nucleotide-diphospho-sugar transferases"/>
    <property type="match status" value="1"/>
</dbReference>
<dbReference type="Pfam" id="PF00535">
    <property type="entry name" value="Glycos_transf_2"/>
    <property type="match status" value="1"/>
</dbReference>
<organism evidence="6 7">
    <name type="scientific">Salipiger thiooxidans</name>
    <dbReference type="NCBI Taxonomy" id="282683"/>
    <lineage>
        <taxon>Bacteria</taxon>
        <taxon>Pseudomonadati</taxon>
        <taxon>Pseudomonadota</taxon>
        <taxon>Alphaproteobacteria</taxon>
        <taxon>Rhodobacterales</taxon>
        <taxon>Roseobacteraceae</taxon>
        <taxon>Salipiger</taxon>
    </lineage>
</organism>
<evidence type="ECO:0000256" key="4">
    <source>
        <dbReference type="SAM" id="Phobius"/>
    </source>
</evidence>
<proteinExistence type="inferred from homology"/>
<evidence type="ECO:0000256" key="2">
    <source>
        <dbReference type="ARBA" id="ARBA00022676"/>
    </source>
</evidence>